<keyword evidence="2" id="KW-1185">Reference proteome</keyword>
<sequence length="68" mass="7149">MGLERTARSIQRSGCREALADGPVDENVVVGVDDDMAGVLTVACGDVNVMIGLAPRERRSGCCRGEDV</sequence>
<organism evidence="1 2">
    <name type="scientific">Microbacterium bovistercoris</name>
    <dbReference type="NCBI Taxonomy" id="2293570"/>
    <lineage>
        <taxon>Bacteria</taxon>
        <taxon>Bacillati</taxon>
        <taxon>Actinomycetota</taxon>
        <taxon>Actinomycetes</taxon>
        <taxon>Micrococcales</taxon>
        <taxon>Microbacteriaceae</taxon>
        <taxon>Microbacterium</taxon>
    </lineage>
</organism>
<dbReference type="Proteomes" id="UP000262172">
    <property type="component" value="Unassembled WGS sequence"/>
</dbReference>
<evidence type="ECO:0000313" key="1">
    <source>
        <dbReference type="EMBL" id="REJ05029.1"/>
    </source>
</evidence>
<protein>
    <submittedName>
        <fullName evidence="1">Uncharacterized protein</fullName>
    </submittedName>
</protein>
<gene>
    <name evidence="1" type="ORF">DY023_12370</name>
</gene>
<reference evidence="1 2" key="1">
    <citation type="submission" date="2018-08" db="EMBL/GenBank/DDBJ databases">
        <title>Isolation, diversity and antifungal activity of Actinobacteria from cow dung.</title>
        <authorList>
            <person name="Ling L."/>
        </authorList>
    </citation>
    <scope>NUCLEOTIDE SEQUENCE [LARGE SCALE GENOMIC DNA]</scope>
    <source>
        <strain evidence="1 2">NEAU-LLE</strain>
    </source>
</reference>
<accession>A0A371NSA8</accession>
<dbReference type="EMBL" id="QUAB01000044">
    <property type="protein sequence ID" value="REJ05029.1"/>
    <property type="molecule type" value="Genomic_DNA"/>
</dbReference>
<name>A0A371NSA8_9MICO</name>
<comment type="caution">
    <text evidence="1">The sequence shown here is derived from an EMBL/GenBank/DDBJ whole genome shotgun (WGS) entry which is preliminary data.</text>
</comment>
<proteinExistence type="predicted"/>
<dbReference type="AlphaFoldDB" id="A0A371NSA8"/>
<evidence type="ECO:0000313" key="2">
    <source>
        <dbReference type="Proteomes" id="UP000262172"/>
    </source>
</evidence>